<evidence type="ECO:0000259" key="1">
    <source>
        <dbReference type="Pfam" id="PF00535"/>
    </source>
</evidence>
<dbReference type="SUPFAM" id="SSF53448">
    <property type="entry name" value="Nucleotide-diphospho-sugar transferases"/>
    <property type="match status" value="1"/>
</dbReference>
<dbReference type="CDD" id="cd04179">
    <property type="entry name" value="DPM_DPG-synthase_like"/>
    <property type="match status" value="1"/>
</dbReference>
<sequence length="233" mass="26135">MYSIFVFLAMDVSIVILTLNEYEGVKEILPRIQDEWANEILFVDGGSTDGTVEFARESGYQVVQQSKPGRGNAFREGLAKTSGDIIVFFSPDGNEVPEDIPKLVDRVKDGYDMAIASRFASGAETDDATPLHWFGNRLFTVTINSLFGGSLMDAVNGFRAIRRDCMESIDTDADHFDIEVQMTMRALNDGYSICEIPTHEPERIGGEPELSTFIDGMRLMRTILREYHTTKLR</sequence>
<dbReference type="Pfam" id="PF00535">
    <property type="entry name" value="Glycos_transf_2"/>
    <property type="match status" value="1"/>
</dbReference>
<evidence type="ECO:0000313" key="2">
    <source>
        <dbReference type="EMBL" id="SFR90197.1"/>
    </source>
</evidence>
<name>A0A1I6KG65_9EURY</name>
<dbReference type="AlphaFoldDB" id="A0A1I6KG65"/>
<organism evidence="2 3">
    <name type="scientific">Halomicrobium zhouii</name>
    <dbReference type="NCBI Taxonomy" id="767519"/>
    <lineage>
        <taxon>Archaea</taxon>
        <taxon>Methanobacteriati</taxon>
        <taxon>Methanobacteriota</taxon>
        <taxon>Stenosarchaea group</taxon>
        <taxon>Halobacteria</taxon>
        <taxon>Halobacteriales</taxon>
        <taxon>Haloarculaceae</taxon>
        <taxon>Halomicrobium</taxon>
    </lineage>
</organism>
<dbReference type="EMBL" id="FOZK01000001">
    <property type="protein sequence ID" value="SFR90197.1"/>
    <property type="molecule type" value="Genomic_DNA"/>
</dbReference>
<evidence type="ECO:0000313" key="3">
    <source>
        <dbReference type="Proteomes" id="UP000199062"/>
    </source>
</evidence>
<dbReference type="GO" id="GO:0016740">
    <property type="term" value="F:transferase activity"/>
    <property type="evidence" value="ECO:0007669"/>
    <property type="project" value="UniProtKB-KW"/>
</dbReference>
<dbReference type="InterPro" id="IPR029044">
    <property type="entry name" value="Nucleotide-diphossugar_trans"/>
</dbReference>
<gene>
    <name evidence="2" type="ORF">SAMN05216559_0763</name>
</gene>
<accession>A0A1I6KG65</accession>
<proteinExistence type="predicted"/>
<keyword evidence="3" id="KW-1185">Reference proteome</keyword>
<protein>
    <submittedName>
        <fullName evidence="2">Glycosyltransferase involved in cell wall bisynthesis</fullName>
    </submittedName>
</protein>
<dbReference type="STRING" id="767519.SAMN05216559_0763"/>
<feature type="domain" description="Glycosyltransferase 2-like" evidence="1">
    <location>
        <begin position="13"/>
        <end position="167"/>
    </location>
</feature>
<dbReference type="Gene3D" id="3.90.550.10">
    <property type="entry name" value="Spore Coat Polysaccharide Biosynthesis Protein SpsA, Chain A"/>
    <property type="match status" value="1"/>
</dbReference>
<dbReference type="Proteomes" id="UP000199062">
    <property type="component" value="Unassembled WGS sequence"/>
</dbReference>
<dbReference type="InterPro" id="IPR050256">
    <property type="entry name" value="Glycosyltransferase_2"/>
</dbReference>
<keyword evidence="2" id="KW-0808">Transferase</keyword>
<reference evidence="2 3" key="1">
    <citation type="submission" date="2016-10" db="EMBL/GenBank/DDBJ databases">
        <authorList>
            <person name="de Groot N.N."/>
        </authorList>
    </citation>
    <scope>NUCLEOTIDE SEQUENCE [LARGE SCALE GENOMIC DNA]</scope>
    <source>
        <strain evidence="2 3">CGMCC 1.10457</strain>
    </source>
</reference>
<dbReference type="InterPro" id="IPR001173">
    <property type="entry name" value="Glyco_trans_2-like"/>
</dbReference>
<dbReference type="PANTHER" id="PTHR48090">
    <property type="entry name" value="UNDECAPRENYL-PHOSPHATE 4-DEOXY-4-FORMAMIDO-L-ARABINOSE TRANSFERASE-RELATED"/>
    <property type="match status" value="1"/>
</dbReference>
<dbReference type="PANTHER" id="PTHR48090:SF7">
    <property type="entry name" value="RFBJ PROTEIN"/>
    <property type="match status" value="1"/>
</dbReference>